<dbReference type="OrthoDB" id="1856718at2759"/>
<organism evidence="9 10">
    <name type="scientific">Perkinsus chesapeaki</name>
    <name type="common">Clam parasite</name>
    <name type="synonym">Perkinsus andrewsi</name>
    <dbReference type="NCBI Taxonomy" id="330153"/>
    <lineage>
        <taxon>Eukaryota</taxon>
        <taxon>Sar</taxon>
        <taxon>Alveolata</taxon>
        <taxon>Perkinsozoa</taxon>
        <taxon>Perkinsea</taxon>
        <taxon>Perkinsida</taxon>
        <taxon>Perkinsidae</taxon>
        <taxon>Perkinsus</taxon>
    </lineage>
</organism>
<feature type="transmembrane region" description="Helical" evidence="8">
    <location>
        <begin position="292"/>
        <end position="313"/>
    </location>
</feature>
<evidence type="ECO:0000256" key="8">
    <source>
        <dbReference type="SAM" id="Phobius"/>
    </source>
</evidence>
<evidence type="ECO:0000313" key="9">
    <source>
        <dbReference type="EMBL" id="KAF4677662.1"/>
    </source>
</evidence>
<feature type="transmembrane region" description="Helical" evidence="8">
    <location>
        <begin position="131"/>
        <end position="148"/>
    </location>
</feature>
<dbReference type="InterPro" id="IPR002259">
    <property type="entry name" value="Eqnu_transpt"/>
</dbReference>
<comment type="similarity">
    <text evidence="2">Belongs to the SLC29A/ENT transporter (TC 2.A.57) family.</text>
</comment>
<evidence type="ECO:0000256" key="2">
    <source>
        <dbReference type="ARBA" id="ARBA00007965"/>
    </source>
</evidence>
<feature type="transmembrane region" description="Helical" evidence="8">
    <location>
        <begin position="194"/>
        <end position="215"/>
    </location>
</feature>
<dbReference type="InterPro" id="IPR036259">
    <property type="entry name" value="MFS_trans_sf"/>
</dbReference>
<dbReference type="PANTHER" id="PTHR10332">
    <property type="entry name" value="EQUILIBRATIVE NUCLEOSIDE TRANSPORTER"/>
    <property type="match status" value="1"/>
</dbReference>
<accession>A0A7J6N1A6</accession>
<evidence type="ECO:0000256" key="1">
    <source>
        <dbReference type="ARBA" id="ARBA00004141"/>
    </source>
</evidence>
<protein>
    <submittedName>
        <fullName evidence="9">Solute carrier 29 (Nucleoside transporters), member</fullName>
    </submittedName>
</protein>
<feature type="transmembrane region" description="Helical" evidence="8">
    <location>
        <begin position="447"/>
        <end position="465"/>
    </location>
</feature>
<comment type="subcellular location">
    <subcellularLocation>
        <location evidence="1">Membrane</location>
        <topology evidence="1">Multi-pass membrane protein</topology>
    </subcellularLocation>
</comment>
<evidence type="ECO:0000256" key="5">
    <source>
        <dbReference type="ARBA" id="ARBA00022989"/>
    </source>
</evidence>
<dbReference type="Proteomes" id="UP000591131">
    <property type="component" value="Unassembled WGS sequence"/>
</dbReference>
<dbReference type="Pfam" id="PF01733">
    <property type="entry name" value="Nucleoside_tran"/>
    <property type="match status" value="1"/>
</dbReference>
<feature type="region of interest" description="Disordered" evidence="7">
    <location>
        <begin position="1"/>
        <end position="29"/>
    </location>
</feature>
<dbReference type="GO" id="GO:0005886">
    <property type="term" value="C:plasma membrane"/>
    <property type="evidence" value="ECO:0007669"/>
    <property type="project" value="TreeGrafter"/>
</dbReference>
<evidence type="ECO:0000256" key="3">
    <source>
        <dbReference type="ARBA" id="ARBA00022448"/>
    </source>
</evidence>
<feature type="transmembrane region" description="Helical" evidence="8">
    <location>
        <begin position="422"/>
        <end position="441"/>
    </location>
</feature>
<dbReference type="GO" id="GO:0005337">
    <property type="term" value="F:nucleoside transmembrane transporter activity"/>
    <property type="evidence" value="ECO:0007669"/>
    <property type="project" value="InterPro"/>
</dbReference>
<sequence length="514" mass="56440">MAFSCFGKKEKHDDEVTEAGSPGSSKATTQVTKEPTCDWKLKTMFCIIGCVALLGWNFILGELGALIDAFGEAFDSAAPSLMTRLAESSPRAKVFASAESRYPSIEVDTSSIEGISAKTPKNMYIDWKLKAMFGVIGCVALLGWNFILGELGTLIDAFGGVYGTWCSLCFSLCINAGQLTLIWFGNRFKFGPRFYVGCFVMGVSMILIAICAITFARTNQMAGLAAGCVFVGVYGFANAVMESTMFGLAALVGPVSMQFILIGEGVSGLIAWPLDMLCQVIIEAFGVTDYAYPRMVLFFGIGMLVNFATIPMYKYAMQHHPVIIKALEIEEGRQEFCLKKETKRPLVCILRDVAPQALTVWFSFTISYTVFPWTIFEMSPSSLSPTEFGKLMTYCYQVCDTVGRASPSYHVRLGKKATPYAALCRLVFIPLFFLCIHLSFAPFSEDWFRFVIMAFLGITNGILAASCMIHGPTQVDRNEKEELEIAGYVMSFGLICGILTGSVLATIIKQTAYM</sequence>
<evidence type="ECO:0000256" key="7">
    <source>
        <dbReference type="SAM" id="MobiDB-lite"/>
    </source>
</evidence>
<evidence type="ECO:0000256" key="4">
    <source>
        <dbReference type="ARBA" id="ARBA00022692"/>
    </source>
</evidence>
<dbReference type="SUPFAM" id="SSF103473">
    <property type="entry name" value="MFS general substrate transporter"/>
    <property type="match status" value="1"/>
</dbReference>
<feature type="transmembrane region" description="Helical" evidence="8">
    <location>
        <begin position="485"/>
        <end position="508"/>
    </location>
</feature>
<dbReference type="AlphaFoldDB" id="A0A7J6N1A6"/>
<evidence type="ECO:0000256" key="6">
    <source>
        <dbReference type="ARBA" id="ARBA00023136"/>
    </source>
</evidence>
<evidence type="ECO:0000313" key="10">
    <source>
        <dbReference type="Proteomes" id="UP000591131"/>
    </source>
</evidence>
<gene>
    <name evidence="9" type="primary">NT4_3</name>
    <name evidence="9" type="ORF">FOL47_000122</name>
</gene>
<keyword evidence="3" id="KW-0813">Transport</keyword>
<keyword evidence="5 8" id="KW-1133">Transmembrane helix</keyword>
<dbReference type="PANTHER" id="PTHR10332:SF10">
    <property type="entry name" value="EQUILIBRATIVE NUCLEOSIDE TRANSPORTER 4"/>
    <property type="match status" value="1"/>
</dbReference>
<feature type="transmembrane region" description="Helical" evidence="8">
    <location>
        <begin position="221"/>
        <end position="241"/>
    </location>
</feature>
<comment type="caution">
    <text evidence="9">The sequence shown here is derived from an EMBL/GenBank/DDBJ whole genome shotgun (WGS) entry which is preliminary data.</text>
</comment>
<reference evidence="9 10" key="1">
    <citation type="submission" date="2020-04" db="EMBL/GenBank/DDBJ databases">
        <title>Perkinsus chesapeaki whole genome sequence.</title>
        <authorList>
            <person name="Bogema D.R."/>
        </authorList>
    </citation>
    <scope>NUCLEOTIDE SEQUENCE [LARGE SCALE GENOMIC DNA]</scope>
    <source>
        <strain evidence="9">ATCC PRA-425</strain>
    </source>
</reference>
<proteinExistence type="inferred from homology"/>
<name>A0A7J6N1A6_PERCH</name>
<keyword evidence="6 8" id="KW-0472">Membrane</keyword>
<dbReference type="EMBL" id="JAAPAO010000010">
    <property type="protein sequence ID" value="KAF4677662.1"/>
    <property type="molecule type" value="Genomic_DNA"/>
</dbReference>
<keyword evidence="4 8" id="KW-0812">Transmembrane</keyword>
<keyword evidence="10" id="KW-1185">Reference proteome</keyword>
<feature type="transmembrane region" description="Helical" evidence="8">
    <location>
        <begin position="160"/>
        <end position="182"/>
    </location>
</feature>